<dbReference type="SMART" id="SM00213">
    <property type="entry name" value="UBQ"/>
    <property type="match status" value="1"/>
</dbReference>
<dbReference type="Proteomes" id="UP000663864">
    <property type="component" value="Unassembled WGS sequence"/>
</dbReference>
<dbReference type="PANTHER" id="PTHR24104">
    <property type="entry name" value="E3 UBIQUITIN-PROTEIN LIGASE NHLRC1-RELATED"/>
    <property type="match status" value="1"/>
</dbReference>
<evidence type="ECO:0000259" key="3">
    <source>
        <dbReference type="PROSITE" id="PS50053"/>
    </source>
</evidence>
<dbReference type="SUPFAM" id="SSF101898">
    <property type="entry name" value="NHL repeat"/>
    <property type="match status" value="1"/>
</dbReference>
<dbReference type="EMBL" id="CAJNOT010003064">
    <property type="protein sequence ID" value="CAF1361972.1"/>
    <property type="molecule type" value="Genomic_DNA"/>
</dbReference>
<comment type="caution">
    <text evidence="4">The sequence shown here is derived from an EMBL/GenBank/DDBJ whole genome shotgun (WGS) entry which is preliminary data.</text>
</comment>
<evidence type="ECO:0000313" key="5">
    <source>
        <dbReference type="Proteomes" id="UP000663864"/>
    </source>
</evidence>
<reference evidence="4" key="1">
    <citation type="submission" date="2021-02" db="EMBL/GenBank/DDBJ databases">
        <authorList>
            <person name="Nowell W R."/>
        </authorList>
    </citation>
    <scope>NUCLEOTIDE SEQUENCE</scope>
</reference>
<name>A0A815I1Q5_9BILA</name>
<dbReference type="GO" id="GO:0008270">
    <property type="term" value="F:zinc ion binding"/>
    <property type="evidence" value="ECO:0007669"/>
    <property type="project" value="UniProtKB-KW"/>
</dbReference>
<evidence type="ECO:0000256" key="2">
    <source>
        <dbReference type="PROSITE-ProRule" id="PRU00504"/>
    </source>
</evidence>
<accession>A0A815I1Q5</accession>
<sequence>MEISVRTFEGKVIKLEVQSTDLILNVKKQIQNKELIRADLQRLIFDDQQLENNRSLSSYGIGNQSILYLVLRSAQHSKTVAGGYGLGSATNEFRFPYGLVVDNDQTIVIADSGNNRIIQWKPGDKSGKVIAGGNGQGKQLNQLNFPTDVLIDKESNSLIICDRGNKRVVRWSRDDNTTEGEILLENIACWGLGMDDHRGLYISDIEKHEVRRYQMGEKNGTVVGGGYGRGAGLNQLNKPTYIFVDQQQNVYVSDTWNHRVMKWTKDATEGIVVVRGFPRGLFVDTMETIYVADYGNHRVMCWPKGATKGTVIVGEDSKEEDASELYRPWGLSYDQQGQLYVADHSCHRIQRFPLQMTN</sequence>
<dbReference type="SUPFAM" id="SSF54236">
    <property type="entry name" value="Ubiquitin-like"/>
    <property type="match status" value="1"/>
</dbReference>
<feature type="repeat" description="NHL" evidence="2">
    <location>
        <begin position="87"/>
        <end position="123"/>
    </location>
</feature>
<dbReference type="PROSITE" id="PS51125">
    <property type="entry name" value="NHL"/>
    <property type="match status" value="3"/>
</dbReference>
<evidence type="ECO:0000256" key="1">
    <source>
        <dbReference type="ARBA" id="ARBA00022737"/>
    </source>
</evidence>
<dbReference type="PROSITE" id="PS50053">
    <property type="entry name" value="UBIQUITIN_2"/>
    <property type="match status" value="1"/>
</dbReference>
<proteinExistence type="predicted"/>
<organism evidence="4 5">
    <name type="scientific">Rotaria sordida</name>
    <dbReference type="NCBI Taxonomy" id="392033"/>
    <lineage>
        <taxon>Eukaryota</taxon>
        <taxon>Metazoa</taxon>
        <taxon>Spiralia</taxon>
        <taxon>Gnathifera</taxon>
        <taxon>Rotifera</taxon>
        <taxon>Eurotatoria</taxon>
        <taxon>Bdelloidea</taxon>
        <taxon>Philodinida</taxon>
        <taxon>Philodinidae</taxon>
        <taxon>Rotaria</taxon>
    </lineage>
</organism>
<dbReference type="InterPro" id="IPR019956">
    <property type="entry name" value="Ubiquitin_dom"/>
</dbReference>
<dbReference type="AlphaFoldDB" id="A0A815I1Q5"/>
<feature type="repeat" description="NHL" evidence="2">
    <location>
        <begin position="229"/>
        <end position="266"/>
    </location>
</feature>
<keyword evidence="1" id="KW-0677">Repeat</keyword>
<dbReference type="CDD" id="cd05819">
    <property type="entry name" value="NHL"/>
    <property type="match status" value="1"/>
</dbReference>
<evidence type="ECO:0000313" key="4">
    <source>
        <dbReference type="EMBL" id="CAF1361972.1"/>
    </source>
</evidence>
<dbReference type="InterPro" id="IPR000626">
    <property type="entry name" value="Ubiquitin-like_dom"/>
</dbReference>
<protein>
    <recommendedName>
        <fullName evidence="3">Ubiquitin-like domain-containing protein</fullName>
    </recommendedName>
</protein>
<dbReference type="InterPro" id="IPR011042">
    <property type="entry name" value="6-blade_b-propeller_TolB-like"/>
</dbReference>
<dbReference type="InterPro" id="IPR029071">
    <property type="entry name" value="Ubiquitin-like_domsf"/>
</dbReference>
<feature type="domain" description="Ubiquitin-like" evidence="3">
    <location>
        <begin position="1"/>
        <end position="72"/>
    </location>
</feature>
<dbReference type="PRINTS" id="PR00348">
    <property type="entry name" value="UBIQUITIN"/>
</dbReference>
<dbReference type="PANTHER" id="PTHR24104:SF25">
    <property type="entry name" value="PROTEIN LIN-41"/>
    <property type="match status" value="1"/>
</dbReference>
<dbReference type="Pfam" id="PF00240">
    <property type="entry name" value="ubiquitin"/>
    <property type="match status" value="1"/>
</dbReference>
<dbReference type="Gene3D" id="2.120.10.30">
    <property type="entry name" value="TolB, C-terminal domain"/>
    <property type="match status" value="3"/>
</dbReference>
<feature type="repeat" description="NHL" evidence="2">
    <location>
        <begin position="316"/>
        <end position="355"/>
    </location>
</feature>
<dbReference type="Pfam" id="PF01436">
    <property type="entry name" value="NHL"/>
    <property type="match status" value="3"/>
</dbReference>
<gene>
    <name evidence="4" type="ORF">ZHD862_LOCUS31125</name>
</gene>
<dbReference type="InterPro" id="IPR050952">
    <property type="entry name" value="TRIM-NHL_E3_ligases"/>
</dbReference>
<dbReference type="InterPro" id="IPR001258">
    <property type="entry name" value="NHL_repeat"/>
</dbReference>
<dbReference type="Gene3D" id="3.10.20.90">
    <property type="entry name" value="Phosphatidylinositol 3-kinase Catalytic Subunit, Chain A, domain 1"/>
    <property type="match status" value="1"/>
</dbReference>